<dbReference type="SUPFAM" id="SSF53613">
    <property type="entry name" value="Ribokinase-like"/>
    <property type="match status" value="1"/>
</dbReference>
<dbReference type="InterPro" id="IPR029056">
    <property type="entry name" value="Ribokinase-like"/>
</dbReference>
<dbReference type="Gene3D" id="3.40.1190.20">
    <property type="match status" value="1"/>
</dbReference>
<dbReference type="InterPro" id="IPR011611">
    <property type="entry name" value="PfkB_dom"/>
</dbReference>
<feature type="domain" description="Carbohydrate kinase PfkB" evidence="1">
    <location>
        <begin position="142"/>
        <end position="270"/>
    </location>
</feature>
<dbReference type="Pfam" id="PF00294">
    <property type="entry name" value="PfkB"/>
    <property type="match status" value="1"/>
</dbReference>
<gene>
    <name evidence="2" type="ORF">ENU64_00295</name>
</gene>
<reference evidence="2" key="1">
    <citation type="journal article" date="2020" name="mSystems">
        <title>Genome- and Community-Level Interaction Insights into Carbon Utilization and Element Cycling Functions of Hydrothermarchaeota in Hydrothermal Sediment.</title>
        <authorList>
            <person name="Zhou Z."/>
            <person name="Liu Y."/>
            <person name="Xu W."/>
            <person name="Pan J."/>
            <person name="Luo Z.H."/>
            <person name="Li M."/>
        </authorList>
    </citation>
    <scope>NUCLEOTIDE SEQUENCE [LARGE SCALE GENOMIC DNA]</scope>
    <source>
        <strain evidence="2">SpSt-688</strain>
    </source>
</reference>
<comment type="caution">
    <text evidence="2">The sequence shown here is derived from an EMBL/GenBank/DDBJ whole genome shotgun (WGS) entry which is preliminary data.</text>
</comment>
<evidence type="ECO:0000313" key="2">
    <source>
        <dbReference type="EMBL" id="HGT97854.1"/>
    </source>
</evidence>
<accession>A0A7J3MWD6</accession>
<dbReference type="AlphaFoldDB" id="A0A7J3MWD6"/>
<dbReference type="EMBL" id="DTDH01000005">
    <property type="protein sequence ID" value="HGT97854.1"/>
    <property type="molecule type" value="Genomic_DNA"/>
</dbReference>
<protein>
    <recommendedName>
        <fullName evidence="1">Carbohydrate kinase PfkB domain-containing protein</fullName>
    </recommendedName>
</protein>
<evidence type="ECO:0000259" key="1">
    <source>
        <dbReference type="Pfam" id="PF00294"/>
    </source>
</evidence>
<proteinExistence type="predicted"/>
<organism evidence="2">
    <name type="scientific">Ignisphaera aggregans</name>
    <dbReference type="NCBI Taxonomy" id="334771"/>
    <lineage>
        <taxon>Archaea</taxon>
        <taxon>Thermoproteota</taxon>
        <taxon>Thermoprotei</taxon>
        <taxon>Desulfurococcales</taxon>
        <taxon>Desulfurococcaceae</taxon>
        <taxon>Ignisphaera</taxon>
    </lineage>
</organism>
<sequence length="297" mass="33338">MRVLYIGNLTLDKVGERLRVGGSGYYGGRALAAYLDVETYILTNVDENYRGLVLGLLNSYGIKVFEIKSNSMPIFIINSGKAVEFQGTSSKISKEVIESYLKMGEFNIVIIAPIMRETDIDSIYLIEDFSRSTINVVALDIQGFVRNIRDNRITCEWIEGLELMLPYIDIVHGNIKEFCFAKEEQMVIKSIKELSTTLDTAFLVSLDVRGTYLVYSGEVLYIPSLSVNTVDEVGAGDVLLAVTSYYRARNENILSSSIKGIIAASLKVENAYRDWFDRETIESIAQSHEKMIKVISI</sequence>
<name>A0A7J3MWD6_9CREN</name>